<reference evidence="1" key="1">
    <citation type="submission" date="2022-05" db="EMBL/GenBank/DDBJ databases">
        <title>Comparative genomics of Staphylococcus equorum isolates.</title>
        <authorList>
            <person name="Luelf R.H."/>
        </authorList>
    </citation>
    <scope>NUCLEOTIDE SEQUENCE</scope>
    <source>
        <strain evidence="1">TMW 2.2343</strain>
    </source>
</reference>
<evidence type="ECO:0000313" key="2">
    <source>
        <dbReference type="Proteomes" id="UP001152302"/>
    </source>
</evidence>
<evidence type="ECO:0000313" key="1">
    <source>
        <dbReference type="EMBL" id="MDG0860360.1"/>
    </source>
</evidence>
<sequence>MTEYMLKKSSQLADKMEVSGKLFDIKKLRKPFKFDGKKKKFRYLEINSNHFMTKKFIKENFIKKPFRIKRIKQIFPVILLVVLYNLIQEKEK</sequence>
<proteinExistence type="predicted"/>
<organism evidence="1 2">
    <name type="scientific">Staphylococcus equorum</name>
    <dbReference type="NCBI Taxonomy" id="246432"/>
    <lineage>
        <taxon>Bacteria</taxon>
        <taxon>Bacillati</taxon>
        <taxon>Bacillota</taxon>
        <taxon>Bacilli</taxon>
        <taxon>Bacillales</taxon>
        <taxon>Staphylococcaceae</taxon>
        <taxon>Staphylococcus</taxon>
    </lineage>
</organism>
<protein>
    <submittedName>
        <fullName evidence="1">Uncharacterized protein</fullName>
    </submittedName>
</protein>
<dbReference type="AlphaFoldDB" id="A0A9X4LBA5"/>
<comment type="caution">
    <text evidence="1">The sequence shown here is derived from an EMBL/GenBank/DDBJ whole genome shotgun (WGS) entry which is preliminary data.</text>
</comment>
<name>A0A9X4LBA5_9STAP</name>
<dbReference type="RefSeq" id="WP_277595879.1">
    <property type="nucleotide sequence ID" value="NZ_JAMBPX010000011.1"/>
</dbReference>
<dbReference type="Proteomes" id="UP001152302">
    <property type="component" value="Unassembled WGS sequence"/>
</dbReference>
<dbReference type="EMBL" id="JAMBPX010000011">
    <property type="protein sequence ID" value="MDG0860360.1"/>
    <property type="molecule type" value="Genomic_DNA"/>
</dbReference>
<accession>A0A9X4LBA5</accession>
<gene>
    <name evidence="1" type="ORF">M4L21_13585</name>
</gene>